<dbReference type="AlphaFoldDB" id="A5N345"/>
<dbReference type="SUPFAM" id="SSF53098">
    <property type="entry name" value="Ribonuclease H-like"/>
    <property type="match status" value="1"/>
</dbReference>
<gene>
    <name evidence="1" type="ordered locus">CKL_3550</name>
</gene>
<dbReference type="Proteomes" id="UP000002411">
    <property type="component" value="Chromosome"/>
</dbReference>
<sequence length="46" mass="5307">MDSTMTRKLVIDAFNAAVDKENPEDGLIFHSDRGVQYTSRMTIRIY</sequence>
<dbReference type="HOGENOM" id="CLU_3182068_0_0_9"/>
<organism evidence="1 2">
    <name type="scientific">Clostridium kluyveri (strain ATCC 8527 / DSM 555 / NBRC 12016 / NCIMB 10680 / K1)</name>
    <dbReference type="NCBI Taxonomy" id="431943"/>
    <lineage>
        <taxon>Bacteria</taxon>
        <taxon>Bacillati</taxon>
        <taxon>Bacillota</taxon>
        <taxon>Clostridia</taxon>
        <taxon>Eubacteriales</taxon>
        <taxon>Clostridiaceae</taxon>
        <taxon>Clostridium</taxon>
    </lineage>
</organism>
<proteinExistence type="predicted"/>
<name>A5N345_CLOK5</name>
<keyword evidence="2" id="KW-1185">Reference proteome</keyword>
<evidence type="ECO:0000313" key="1">
    <source>
        <dbReference type="EMBL" id="EDK35541.1"/>
    </source>
</evidence>
<reference evidence="1 2" key="1">
    <citation type="journal article" date="2008" name="Proc. Natl. Acad. Sci. U.S.A.">
        <title>The genome of Clostridium kluyveri, a strict anaerobe with unique metabolic features.</title>
        <authorList>
            <person name="Seedorf H."/>
            <person name="Fricke W.F."/>
            <person name="Veith B."/>
            <person name="Brueggemann H."/>
            <person name="Liesegang H."/>
            <person name="Strittmatter A."/>
            <person name="Miethke M."/>
            <person name="Buckel W."/>
            <person name="Hinderberger J."/>
            <person name="Li F."/>
            <person name="Hagemeier C."/>
            <person name="Thauer R.K."/>
            <person name="Gottschalk G."/>
        </authorList>
    </citation>
    <scope>NUCLEOTIDE SEQUENCE [LARGE SCALE GENOMIC DNA]</scope>
    <source>
        <strain evidence="2">ATCC 8527 / DSM 555 / NCIMB 10680</strain>
    </source>
</reference>
<accession>A5N345</accession>
<dbReference type="InterPro" id="IPR012337">
    <property type="entry name" value="RNaseH-like_sf"/>
</dbReference>
<dbReference type="STRING" id="431943.CKL_3550"/>
<protein>
    <submittedName>
        <fullName evidence="1">Predicted transposase</fullName>
    </submittedName>
</protein>
<dbReference type="EMBL" id="CP000673">
    <property type="protein sequence ID" value="EDK35541.1"/>
    <property type="molecule type" value="Genomic_DNA"/>
</dbReference>
<evidence type="ECO:0000313" key="2">
    <source>
        <dbReference type="Proteomes" id="UP000002411"/>
    </source>
</evidence>
<dbReference type="KEGG" id="ckl:CKL_3550"/>